<feature type="binding site" evidence="6">
    <location>
        <position position="192"/>
    </location>
    <ligand>
        <name>NAD(+)</name>
        <dbReference type="ChEBI" id="CHEBI:57540"/>
    </ligand>
</feature>
<feature type="domain" description="Aspartate dehydrogenase" evidence="7">
    <location>
        <begin position="171"/>
        <end position="256"/>
    </location>
</feature>
<evidence type="ECO:0000256" key="6">
    <source>
        <dbReference type="HAMAP-Rule" id="MF_01265"/>
    </source>
</evidence>
<dbReference type="NCBIfam" id="NF009827">
    <property type="entry name" value="PRK13303.1-2"/>
    <property type="match status" value="1"/>
</dbReference>
<dbReference type="SUPFAM" id="SSF51735">
    <property type="entry name" value="NAD(P)-binding Rossmann-fold domains"/>
    <property type="match status" value="1"/>
</dbReference>
<keyword evidence="4 6" id="KW-0560">Oxidoreductase</keyword>
<comment type="catalytic activity">
    <reaction evidence="6">
        <text>L-aspartate + NADP(+) + H2O = oxaloacetate + NH4(+) + NADPH + H(+)</text>
        <dbReference type="Rhea" id="RHEA:11784"/>
        <dbReference type="ChEBI" id="CHEBI:15377"/>
        <dbReference type="ChEBI" id="CHEBI:15378"/>
        <dbReference type="ChEBI" id="CHEBI:16452"/>
        <dbReference type="ChEBI" id="CHEBI:28938"/>
        <dbReference type="ChEBI" id="CHEBI:29991"/>
        <dbReference type="ChEBI" id="CHEBI:57783"/>
        <dbReference type="ChEBI" id="CHEBI:58349"/>
        <dbReference type="EC" id="1.4.1.21"/>
    </reaction>
</comment>
<dbReference type="InterPro" id="IPR036291">
    <property type="entry name" value="NAD(P)-bd_dom_sf"/>
</dbReference>
<dbReference type="NCBIfam" id="NF009828">
    <property type="entry name" value="PRK13303.1-3"/>
    <property type="match status" value="1"/>
</dbReference>
<feature type="domain" description="Aspartate/homoserine dehydrogenase NAD-binding" evidence="8">
    <location>
        <begin position="13"/>
        <end position="119"/>
    </location>
</feature>
<comment type="catalytic activity">
    <reaction evidence="6">
        <text>L-aspartate + NAD(+) + H2O = oxaloacetate + NH4(+) + NADH + H(+)</text>
        <dbReference type="Rhea" id="RHEA:11788"/>
        <dbReference type="ChEBI" id="CHEBI:15377"/>
        <dbReference type="ChEBI" id="CHEBI:15378"/>
        <dbReference type="ChEBI" id="CHEBI:16452"/>
        <dbReference type="ChEBI" id="CHEBI:28938"/>
        <dbReference type="ChEBI" id="CHEBI:29991"/>
        <dbReference type="ChEBI" id="CHEBI:57540"/>
        <dbReference type="ChEBI" id="CHEBI:57945"/>
        <dbReference type="EC" id="1.4.1.21"/>
    </reaction>
</comment>
<dbReference type="InterPro" id="IPR002811">
    <property type="entry name" value="Asp_DH"/>
</dbReference>
<dbReference type="EMBL" id="QPJK01000001">
    <property type="protein sequence ID" value="RCW76407.1"/>
    <property type="molecule type" value="Genomic_DNA"/>
</dbReference>
<keyword evidence="10" id="KW-1185">Reference proteome</keyword>
<dbReference type="Gene3D" id="3.40.50.720">
    <property type="entry name" value="NAD(P)-binding Rossmann-like Domain"/>
    <property type="match status" value="1"/>
</dbReference>
<comment type="caution">
    <text evidence="9">The sequence shown here is derived from an EMBL/GenBank/DDBJ whole genome shotgun (WGS) entry which is preliminary data.</text>
</comment>
<dbReference type="GO" id="GO:0051287">
    <property type="term" value="F:NAD binding"/>
    <property type="evidence" value="ECO:0007669"/>
    <property type="project" value="UniProtKB-UniRule"/>
</dbReference>
<dbReference type="AlphaFoldDB" id="A0A368YC26"/>
<accession>A0A368YC26</accession>
<dbReference type="Proteomes" id="UP000252884">
    <property type="component" value="Unassembled WGS sequence"/>
</dbReference>
<protein>
    <recommendedName>
        <fullName evidence="6">L-aspartate dehydrogenase</fullName>
        <ecNumber evidence="6">1.4.1.21</ecNumber>
    </recommendedName>
</protein>
<dbReference type="OrthoDB" id="7056904at2"/>
<dbReference type="UniPathway" id="UPA00253">
    <property type="reaction ID" value="UER00456"/>
</dbReference>
<dbReference type="InterPro" id="IPR005106">
    <property type="entry name" value="Asp/hSer_DH_NAD-bd"/>
</dbReference>
<comment type="pathway">
    <text evidence="6">Cofactor biosynthesis; NAD(+) biosynthesis; iminoaspartate from L-aspartate (dehydrogenase route): step 1/1.</text>
</comment>
<organism evidence="9 10">
    <name type="scientific">Pseudorhodoferax soli</name>
    <dbReference type="NCBI Taxonomy" id="545864"/>
    <lineage>
        <taxon>Bacteria</taxon>
        <taxon>Pseudomonadati</taxon>
        <taxon>Pseudomonadota</taxon>
        <taxon>Betaproteobacteria</taxon>
        <taxon>Burkholderiales</taxon>
        <taxon>Comamonadaceae</taxon>
    </lineage>
</organism>
<dbReference type="InterPro" id="IPR011182">
    <property type="entry name" value="L-Asp_DH"/>
</dbReference>
<dbReference type="EC" id="1.4.1.21" evidence="6"/>
<gene>
    <name evidence="6" type="primary">nadX</name>
    <name evidence="9" type="ORF">DES41_1011013</name>
</gene>
<dbReference type="Pfam" id="PF01958">
    <property type="entry name" value="Asp_DH_C"/>
    <property type="match status" value="1"/>
</dbReference>
<comment type="miscellaneous">
    <text evidence="6">The iminoaspartate product is unstable in aqueous solution and can decompose to oxaloacetate and ammonia.</text>
</comment>
<keyword evidence="5 6" id="KW-0520">NAD</keyword>
<evidence type="ECO:0000256" key="3">
    <source>
        <dbReference type="ARBA" id="ARBA00022857"/>
    </source>
</evidence>
<keyword evidence="3 6" id="KW-0521">NADP</keyword>
<evidence type="ECO:0000256" key="5">
    <source>
        <dbReference type="ARBA" id="ARBA00023027"/>
    </source>
</evidence>
<dbReference type="GO" id="GO:0009435">
    <property type="term" value="P:NAD+ biosynthetic process"/>
    <property type="evidence" value="ECO:0007669"/>
    <property type="project" value="UniProtKB-UniRule"/>
</dbReference>
<dbReference type="Pfam" id="PF03447">
    <property type="entry name" value="NAD_binding_3"/>
    <property type="match status" value="1"/>
</dbReference>
<evidence type="ECO:0000259" key="7">
    <source>
        <dbReference type="Pfam" id="PF01958"/>
    </source>
</evidence>
<evidence type="ECO:0000259" key="8">
    <source>
        <dbReference type="Pfam" id="PF03447"/>
    </source>
</evidence>
<dbReference type="PANTHER" id="PTHR31873">
    <property type="entry name" value="L-ASPARTATE DEHYDROGENASE-RELATED"/>
    <property type="match status" value="1"/>
</dbReference>
<comment type="function">
    <text evidence="6">Specifically catalyzes the NAD or NADP-dependent dehydrogenation of L-aspartate to iminoaspartate.</text>
</comment>
<name>A0A368YC26_9BURK</name>
<comment type="similarity">
    <text evidence="1 6">Belongs to the L-aspartate dehydrogenase family.</text>
</comment>
<keyword evidence="2 6" id="KW-0662">Pyridine nucleotide biosynthesis</keyword>
<dbReference type="HAMAP" id="MF_01265">
    <property type="entry name" value="NadX"/>
    <property type="match status" value="1"/>
</dbReference>
<feature type="binding site" evidence="6">
    <location>
        <position position="126"/>
    </location>
    <ligand>
        <name>NAD(+)</name>
        <dbReference type="ChEBI" id="CHEBI:57540"/>
    </ligand>
</feature>
<evidence type="ECO:0000256" key="4">
    <source>
        <dbReference type="ARBA" id="ARBA00023002"/>
    </source>
</evidence>
<feature type="active site" evidence="6">
    <location>
        <position position="222"/>
    </location>
</feature>
<evidence type="ECO:0000256" key="2">
    <source>
        <dbReference type="ARBA" id="ARBA00022642"/>
    </source>
</evidence>
<dbReference type="PANTHER" id="PTHR31873:SF6">
    <property type="entry name" value="ASPARTATE DEHYDROGENASE DOMAIN-CONTAINING PROTEIN"/>
    <property type="match status" value="1"/>
</dbReference>
<evidence type="ECO:0000256" key="1">
    <source>
        <dbReference type="ARBA" id="ARBA00008331"/>
    </source>
</evidence>
<evidence type="ECO:0000313" key="9">
    <source>
        <dbReference type="EMBL" id="RCW76407.1"/>
    </source>
</evidence>
<dbReference type="InterPro" id="IPR020626">
    <property type="entry name" value="Asp_DH_prok"/>
</dbReference>
<reference evidence="9 10" key="1">
    <citation type="submission" date="2018-07" db="EMBL/GenBank/DDBJ databases">
        <title>Genomic Encyclopedia of Type Strains, Phase IV (KMG-IV): sequencing the most valuable type-strain genomes for metagenomic binning, comparative biology and taxonomic classification.</title>
        <authorList>
            <person name="Goeker M."/>
        </authorList>
    </citation>
    <scope>NUCLEOTIDE SEQUENCE [LARGE SCALE GENOMIC DNA]</scope>
    <source>
        <strain evidence="9 10">DSM 21634</strain>
    </source>
</reference>
<proteinExistence type="inferred from homology"/>
<dbReference type="GO" id="GO:0016639">
    <property type="term" value="F:oxidoreductase activity, acting on the CH-NH2 group of donors, NAD or NADP as acceptor"/>
    <property type="evidence" value="ECO:0007669"/>
    <property type="project" value="UniProtKB-UniRule"/>
</dbReference>
<sequence length="275" mass="28467">MAERKPQRIALLGRGAIGQRVEAALRERLAPDATLAALVRPGKTVPDDGAALAVFSELEALLAWRPELAIECAGHAVVAQAVPALLRAGCDVVIASVGALGDAGVRSAIEEAAGAGQARPIVVSGAIGGLDALRAARRAGLHSVRYTGRKPPLAWAGTPAEARCMLAEVRMPTVVFEGHAAEASRAYPKNANVTAAVALAGAGFERTAVTLIADPRVDANVHELHAEGVFGTLSLRLANAPLPDNPKTSWLAALSIEAALHAHFNPFSIHPSDWS</sequence>
<dbReference type="GO" id="GO:0033735">
    <property type="term" value="F:aspartate dehydrogenase [NAD(P)+] activity"/>
    <property type="evidence" value="ECO:0007669"/>
    <property type="project" value="UniProtKB-EC"/>
</dbReference>
<dbReference type="RefSeq" id="WP_114466467.1">
    <property type="nucleotide sequence ID" value="NZ_QPJK01000001.1"/>
</dbReference>
<dbReference type="GO" id="GO:0050661">
    <property type="term" value="F:NADP binding"/>
    <property type="evidence" value="ECO:0007669"/>
    <property type="project" value="UniProtKB-UniRule"/>
</dbReference>
<dbReference type="Gene3D" id="3.30.360.10">
    <property type="entry name" value="Dihydrodipicolinate Reductase, domain 2"/>
    <property type="match status" value="1"/>
</dbReference>
<evidence type="ECO:0000313" key="10">
    <source>
        <dbReference type="Proteomes" id="UP000252884"/>
    </source>
</evidence>
<dbReference type="SUPFAM" id="SSF55347">
    <property type="entry name" value="Glyceraldehyde-3-phosphate dehydrogenase-like, C-terminal domain"/>
    <property type="match status" value="1"/>
</dbReference>
<dbReference type="PIRSF" id="PIRSF005227">
    <property type="entry name" value="Asp_dh_NAD_syn"/>
    <property type="match status" value="1"/>
</dbReference>